<feature type="transmembrane region" description="Helical" evidence="2">
    <location>
        <begin position="212"/>
        <end position="229"/>
    </location>
</feature>
<accession>A0A371PA77</accession>
<feature type="transmembrane region" description="Helical" evidence="2">
    <location>
        <begin position="259"/>
        <end position="279"/>
    </location>
</feature>
<organism evidence="3 4">
    <name type="scientific">Aeromicrobium endophyticum</name>
    <dbReference type="NCBI Taxonomy" id="2292704"/>
    <lineage>
        <taxon>Bacteria</taxon>
        <taxon>Bacillati</taxon>
        <taxon>Actinomycetota</taxon>
        <taxon>Actinomycetes</taxon>
        <taxon>Propionibacteriales</taxon>
        <taxon>Nocardioidaceae</taxon>
        <taxon>Aeromicrobium</taxon>
    </lineage>
</organism>
<evidence type="ECO:0000313" key="4">
    <source>
        <dbReference type="Proteomes" id="UP000265581"/>
    </source>
</evidence>
<feature type="transmembrane region" description="Helical" evidence="2">
    <location>
        <begin position="235"/>
        <end position="252"/>
    </location>
</feature>
<dbReference type="RefSeq" id="WP_119702953.1">
    <property type="nucleotide sequence ID" value="NZ_JBHSOI010000001.1"/>
</dbReference>
<feature type="transmembrane region" description="Helical" evidence="2">
    <location>
        <begin position="469"/>
        <end position="489"/>
    </location>
</feature>
<feature type="transmembrane region" description="Helical" evidence="2">
    <location>
        <begin position="335"/>
        <end position="353"/>
    </location>
</feature>
<reference evidence="3 4" key="1">
    <citation type="submission" date="2018-08" db="EMBL/GenBank/DDBJ databases">
        <title>Aeromicrobium sp. M2KJ-4, whole genome shotgun sequence.</title>
        <authorList>
            <person name="Tuo L."/>
        </authorList>
    </citation>
    <scope>NUCLEOTIDE SEQUENCE [LARGE SCALE GENOMIC DNA]</scope>
    <source>
        <strain evidence="3 4">M2KJ-4</strain>
    </source>
</reference>
<feature type="transmembrane region" description="Helical" evidence="2">
    <location>
        <begin position="164"/>
        <end position="182"/>
    </location>
</feature>
<name>A0A371PA77_9ACTN</name>
<keyword evidence="2" id="KW-1133">Transmembrane helix</keyword>
<dbReference type="InterPro" id="IPR018674">
    <property type="entry name" value="DUF2142_membrane"/>
</dbReference>
<comment type="caution">
    <text evidence="3">The sequence shown here is derived from an EMBL/GenBank/DDBJ whole genome shotgun (WGS) entry which is preliminary data.</text>
</comment>
<evidence type="ECO:0000313" key="3">
    <source>
        <dbReference type="EMBL" id="REK72839.1"/>
    </source>
</evidence>
<protein>
    <submittedName>
        <fullName evidence="3">DUF2142 domain-containing protein</fullName>
    </submittedName>
</protein>
<dbReference type="OrthoDB" id="3266966at2"/>
<dbReference type="Pfam" id="PF09913">
    <property type="entry name" value="DUF2142"/>
    <property type="match status" value="1"/>
</dbReference>
<gene>
    <name evidence="3" type="ORF">DX116_04365</name>
</gene>
<proteinExistence type="predicted"/>
<evidence type="ECO:0000256" key="2">
    <source>
        <dbReference type="SAM" id="Phobius"/>
    </source>
</evidence>
<keyword evidence="2" id="KW-0812">Transmembrane</keyword>
<dbReference type="Proteomes" id="UP000265581">
    <property type="component" value="Unassembled WGS sequence"/>
</dbReference>
<keyword evidence="4" id="KW-1185">Reference proteome</keyword>
<feature type="transmembrane region" description="Helical" evidence="2">
    <location>
        <begin position="136"/>
        <end position="157"/>
    </location>
</feature>
<feature type="transmembrane region" description="Helical" evidence="2">
    <location>
        <begin position="393"/>
        <end position="410"/>
    </location>
</feature>
<feature type="transmembrane region" description="Helical" evidence="2">
    <location>
        <begin position="360"/>
        <end position="381"/>
    </location>
</feature>
<sequence>MIPPLRSPRSHKGRRTAGIVLAVASFVSLLAWAVSSPVGSSPDDDFHLSSIWCAWGNSGNLCEKVAEPDARRVPFEVTHPSCFAFDSNKSGTCKADLARQPSTDVSRWGNFVGLYPPVYYATMRAFVTDDVTTSVLTIRAVNAALAVLVMGAVALLVPAALRRTMVWAMVLTCVPLTMFVLASDNPSAWAILSAGTLWVAYYALFEASGRRRVALGVAVAVTALMGSGARGDACLYSALAITAVLVLRWGTLRRNRGPVLIGAGVIAASAALFLSSGQANTASQGLPTPPSFGPEVSNLAVTVHNVLELPTLLLGVFGAPGAGGLGWLDTPMPALAFYTSLLAAAVAVFAGLSSMSRPKAVALAGVALCLVAFPLAILAQNRNAVGVAVQPRYVLPIIVLLAGISLLKVDGRARALNLSQRCLVGAALIGAQSLALHVNLRRYVTGNDVGGLNLDARKEWWWDTSVGPMMVWAVGTLAFAVVVVIALSMRDDDVVVPVRQHDRRARDERITDQPRALTHSSTSDDAPAVEASSSTATTPDRSER</sequence>
<feature type="compositionally biased region" description="Polar residues" evidence="1">
    <location>
        <begin position="531"/>
        <end position="544"/>
    </location>
</feature>
<dbReference type="EMBL" id="QUBR01000001">
    <property type="protein sequence ID" value="REK72839.1"/>
    <property type="molecule type" value="Genomic_DNA"/>
</dbReference>
<dbReference type="AlphaFoldDB" id="A0A371PA77"/>
<keyword evidence="2" id="KW-0472">Membrane</keyword>
<evidence type="ECO:0000256" key="1">
    <source>
        <dbReference type="SAM" id="MobiDB-lite"/>
    </source>
</evidence>
<feature type="transmembrane region" description="Helical" evidence="2">
    <location>
        <begin position="188"/>
        <end position="205"/>
    </location>
</feature>
<feature type="region of interest" description="Disordered" evidence="1">
    <location>
        <begin position="502"/>
        <end position="544"/>
    </location>
</feature>
<feature type="transmembrane region" description="Helical" evidence="2">
    <location>
        <begin position="422"/>
        <end position="440"/>
    </location>
</feature>